<dbReference type="InterPro" id="IPR011051">
    <property type="entry name" value="RmlC_Cupin_sf"/>
</dbReference>
<gene>
    <name evidence="2" type="ORF">ATK78_0323</name>
</gene>
<dbReference type="Proteomes" id="UP000295620">
    <property type="component" value="Unassembled WGS sequence"/>
</dbReference>
<keyword evidence="3" id="KW-1185">Reference proteome</keyword>
<accession>A0A4R6SYR8</accession>
<dbReference type="InterPro" id="IPR013096">
    <property type="entry name" value="Cupin_2"/>
</dbReference>
<proteinExistence type="predicted"/>
<dbReference type="Pfam" id="PF07883">
    <property type="entry name" value="Cupin_2"/>
    <property type="match status" value="1"/>
</dbReference>
<dbReference type="RefSeq" id="WP_133574300.1">
    <property type="nucleotide sequence ID" value="NZ_SNYC01000003.1"/>
</dbReference>
<evidence type="ECO:0000259" key="1">
    <source>
        <dbReference type="Pfam" id="PF07883"/>
    </source>
</evidence>
<sequence>MEDLQELIETGLLELYVLGDTNEQDNLLIEKIGAANPQLWAEVDAIGLALEKYALDNGIVSNPIILPFLMATIDFSDRMQAGETPVIAPILHEGAVAADYQQFLERKDMIMPDNFKDVFARILSYTPEAITAIVWISQMAPQEVHDHEYERFLILEGTCDIHIEEDIFHLVPGDYLQIPLHKSHHVMVTSKIPCKVILQRVAA</sequence>
<dbReference type="AlphaFoldDB" id="A0A4R6SYR8"/>
<dbReference type="SUPFAM" id="SSF51182">
    <property type="entry name" value="RmlC-like cupins"/>
    <property type="match status" value="1"/>
</dbReference>
<comment type="caution">
    <text evidence="2">The sequence shown here is derived from an EMBL/GenBank/DDBJ whole genome shotgun (WGS) entry which is preliminary data.</text>
</comment>
<dbReference type="EMBL" id="SNYC01000003">
    <property type="protein sequence ID" value="TDQ11207.1"/>
    <property type="molecule type" value="Genomic_DNA"/>
</dbReference>
<dbReference type="Gene3D" id="2.60.120.10">
    <property type="entry name" value="Jelly Rolls"/>
    <property type="match status" value="1"/>
</dbReference>
<dbReference type="OrthoDB" id="3395710at2"/>
<evidence type="ECO:0000313" key="3">
    <source>
        <dbReference type="Proteomes" id="UP000295620"/>
    </source>
</evidence>
<organism evidence="2 3">
    <name type="scientific">Pedobacter metabolipauper</name>
    <dbReference type="NCBI Taxonomy" id="425513"/>
    <lineage>
        <taxon>Bacteria</taxon>
        <taxon>Pseudomonadati</taxon>
        <taxon>Bacteroidota</taxon>
        <taxon>Sphingobacteriia</taxon>
        <taxon>Sphingobacteriales</taxon>
        <taxon>Sphingobacteriaceae</taxon>
        <taxon>Pedobacter</taxon>
    </lineage>
</organism>
<evidence type="ECO:0000313" key="2">
    <source>
        <dbReference type="EMBL" id="TDQ11207.1"/>
    </source>
</evidence>
<dbReference type="InterPro" id="IPR014710">
    <property type="entry name" value="RmlC-like_jellyroll"/>
</dbReference>
<name>A0A4R6SYR8_9SPHI</name>
<reference evidence="2 3" key="1">
    <citation type="submission" date="2019-03" db="EMBL/GenBank/DDBJ databases">
        <title>Genomic Encyclopedia of Archaeal and Bacterial Type Strains, Phase II (KMG-II): from individual species to whole genera.</title>
        <authorList>
            <person name="Goeker M."/>
        </authorList>
    </citation>
    <scope>NUCLEOTIDE SEQUENCE [LARGE SCALE GENOMIC DNA]</scope>
    <source>
        <strain evidence="2 3">DSM 19035</strain>
    </source>
</reference>
<protein>
    <submittedName>
        <fullName evidence="2">Cupin domain-containing protein</fullName>
    </submittedName>
</protein>
<feature type="domain" description="Cupin type-2" evidence="1">
    <location>
        <begin position="139"/>
        <end position="197"/>
    </location>
</feature>